<name>A0ABX0SF51_9ACTN</name>
<evidence type="ECO:0000256" key="4">
    <source>
        <dbReference type="PROSITE-ProRule" id="PRU00510"/>
    </source>
</evidence>
<keyword evidence="2" id="KW-0863">Zinc-finger</keyword>
<evidence type="ECO:0000313" key="6">
    <source>
        <dbReference type="EMBL" id="NIH56635.1"/>
    </source>
</evidence>
<evidence type="ECO:0000256" key="2">
    <source>
        <dbReference type="ARBA" id="ARBA00022771"/>
    </source>
</evidence>
<evidence type="ECO:0000256" key="1">
    <source>
        <dbReference type="ARBA" id="ARBA00022723"/>
    </source>
</evidence>
<dbReference type="Pfam" id="PF01258">
    <property type="entry name" value="zf-dskA_traR"/>
    <property type="match status" value="1"/>
</dbReference>
<evidence type="ECO:0000256" key="3">
    <source>
        <dbReference type="ARBA" id="ARBA00022833"/>
    </source>
</evidence>
<protein>
    <submittedName>
        <fullName evidence="6">RNA polymerase-binding transcription factor DksA</fullName>
    </submittedName>
</protein>
<keyword evidence="3" id="KW-0862">Zinc</keyword>
<accession>A0ABX0SF51</accession>
<evidence type="ECO:0000313" key="7">
    <source>
        <dbReference type="Proteomes" id="UP000749311"/>
    </source>
</evidence>
<reference evidence="6 7" key="1">
    <citation type="submission" date="2020-02" db="EMBL/GenBank/DDBJ databases">
        <title>Sequencing the genomes of 1000 actinobacteria strains.</title>
        <authorList>
            <person name="Klenk H.-P."/>
        </authorList>
    </citation>
    <scope>NUCLEOTIDE SEQUENCE [LARGE SCALE GENOMIC DNA]</scope>
    <source>
        <strain evidence="6 7">DSM 19609</strain>
    </source>
</reference>
<feature type="zinc finger region" description="dksA C4-type" evidence="4">
    <location>
        <begin position="92"/>
        <end position="116"/>
    </location>
</feature>
<comment type="caution">
    <text evidence="6">The sequence shown here is derived from an EMBL/GenBank/DDBJ whole genome shotgun (WGS) entry which is preliminary data.</text>
</comment>
<dbReference type="PROSITE" id="PS51128">
    <property type="entry name" value="ZF_DKSA_2"/>
    <property type="match status" value="1"/>
</dbReference>
<organism evidence="6 7">
    <name type="scientific">Brooklawnia cerclae</name>
    <dbReference type="NCBI Taxonomy" id="349934"/>
    <lineage>
        <taxon>Bacteria</taxon>
        <taxon>Bacillati</taxon>
        <taxon>Actinomycetota</taxon>
        <taxon>Actinomycetes</taxon>
        <taxon>Propionibacteriales</taxon>
        <taxon>Propionibacteriaceae</taxon>
        <taxon>Brooklawnia</taxon>
    </lineage>
</organism>
<dbReference type="InterPro" id="IPR000962">
    <property type="entry name" value="Znf_DskA_TraR"/>
</dbReference>
<dbReference type="SUPFAM" id="SSF57716">
    <property type="entry name" value="Glucocorticoid receptor-like (DNA-binding domain)"/>
    <property type="match status" value="1"/>
</dbReference>
<dbReference type="RefSeq" id="WP_167165728.1">
    <property type="nucleotide sequence ID" value="NZ_BAAAOO010000015.1"/>
</dbReference>
<dbReference type="PANTHER" id="PTHR33823">
    <property type="entry name" value="RNA POLYMERASE-BINDING TRANSCRIPTION FACTOR DKSA-RELATED"/>
    <property type="match status" value="1"/>
</dbReference>
<keyword evidence="1" id="KW-0479">Metal-binding</keyword>
<keyword evidence="7" id="KW-1185">Reference proteome</keyword>
<dbReference type="Gene3D" id="1.20.120.910">
    <property type="entry name" value="DksA, coiled-coil domain"/>
    <property type="match status" value="1"/>
</dbReference>
<proteinExistence type="predicted"/>
<evidence type="ECO:0000259" key="5">
    <source>
        <dbReference type="Pfam" id="PF01258"/>
    </source>
</evidence>
<sequence>MEGVPTRAGSAGVRLRSLRADAESARTAALTKLARIRSDRAGAVTDDEHDPEGPTLVYEWALAEAELAAADSSISQVDAALARITGGTYGICVDCGRLIAPARLDARPVAETCIDCARKRDRGLRS</sequence>
<gene>
    <name evidence="6" type="ORF">FB473_001280</name>
</gene>
<feature type="domain" description="Zinc finger DksA/TraR C4-type" evidence="5">
    <location>
        <begin position="87"/>
        <end position="122"/>
    </location>
</feature>
<dbReference type="Proteomes" id="UP000749311">
    <property type="component" value="Unassembled WGS sequence"/>
</dbReference>
<dbReference type="EMBL" id="JAAMOZ010000001">
    <property type="protein sequence ID" value="NIH56635.1"/>
    <property type="molecule type" value="Genomic_DNA"/>
</dbReference>